<keyword evidence="2" id="KW-0645">Protease</keyword>
<keyword evidence="4" id="KW-0378">Hydrolase</keyword>
<dbReference type="PANTHER" id="PTHR11010">
    <property type="entry name" value="PROTEASE S28 PRO-X CARBOXYPEPTIDASE-RELATED"/>
    <property type="match status" value="1"/>
</dbReference>
<comment type="caution">
    <text evidence="6">The sequence shown here is derived from an EMBL/GenBank/DDBJ whole genome shotgun (WGS) entry which is preliminary data.</text>
</comment>
<name>A0AAV3YGQ1_9GAST</name>
<evidence type="ECO:0000313" key="7">
    <source>
        <dbReference type="Proteomes" id="UP000735302"/>
    </source>
</evidence>
<evidence type="ECO:0000256" key="3">
    <source>
        <dbReference type="ARBA" id="ARBA00022729"/>
    </source>
</evidence>
<dbReference type="SUPFAM" id="SSF53474">
    <property type="entry name" value="alpha/beta-Hydrolases"/>
    <property type="match status" value="1"/>
</dbReference>
<evidence type="ECO:0000256" key="1">
    <source>
        <dbReference type="ARBA" id="ARBA00011079"/>
    </source>
</evidence>
<dbReference type="GO" id="GO:0004180">
    <property type="term" value="F:carboxypeptidase activity"/>
    <property type="evidence" value="ECO:0007669"/>
    <property type="project" value="UniProtKB-KW"/>
</dbReference>
<dbReference type="GO" id="GO:0006508">
    <property type="term" value="P:proteolysis"/>
    <property type="evidence" value="ECO:0007669"/>
    <property type="project" value="UniProtKB-KW"/>
</dbReference>
<comment type="similarity">
    <text evidence="1">Belongs to the peptidase S28 family.</text>
</comment>
<dbReference type="InterPro" id="IPR008758">
    <property type="entry name" value="Peptidase_S28"/>
</dbReference>
<evidence type="ECO:0000256" key="4">
    <source>
        <dbReference type="ARBA" id="ARBA00022801"/>
    </source>
</evidence>
<proteinExistence type="inferred from homology"/>
<dbReference type="Pfam" id="PF05577">
    <property type="entry name" value="Peptidase_S28"/>
    <property type="match status" value="1"/>
</dbReference>
<keyword evidence="5" id="KW-0325">Glycoprotein</keyword>
<protein>
    <submittedName>
        <fullName evidence="6">Lysosomal pro-x carboxypeptidase-like</fullName>
    </submittedName>
</protein>
<gene>
    <name evidence="6" type="ORF">PoB_000804100</name>
</gene>
<keyword evidence="7" id="KW-1185">Reference proteome</keyword>
<dbReference type="Gene3D" id="3.40.50.1820">
    <property type="entry name" value="alpha/beta hydrolase"/>
    <property type="match status" value="1"/>
</dbReference>
<keyword evidence="3" id="KW-0732">Signal</keyword>
<evidence type="ECO:0000256" key="2">
    <source>
        <dbReference type="ARBA" id="ARBA00022670"/>
    </source>
</evidence>
<reference evidence="6 7" key="1">
    <citation type="journal article" date="2021" name="Elife">
        <title>Chloroplast acquisition without the gene transfer in kleptoplastic sea slugs, Plakobranchus ocellatus.</title>
        <authorList>
            <person name="Maeda T."/>
            <person name="Takahashi S."/>
            <person name="Yoshida T."/>
            <person name="Shimamura S."/>
            <person name="Takaki Y."/>
            <person name="Nagai Y."/>
            <person name="Toyoda A."/>
            <person name="Suzuki Y."/>
            <person name="Arimoto A."/>
            <person name="Ishii H."/>
            <person name="Satoh N."/>
            <person name="Nishiyama T."/>
            <person name="Hasebe M."/>
            <person name="Maruyama T."/>
            <person name="Minagawa J."/>
            <person name="Obokata J."/>
            <person name="Shigenobu S."/>
        </authorList>
    </citation>
    <scope>NUCLEOTIDE SEQUENCE [LARGE SCALE GENOMIC DNA]</scope>
</reference>
<sequence length="438" mass="48699">MITLCTELSGLPVPSFKFRRQIVTVYCGSDQTTEVFDYLANKINANMKGFLQKGADTLIGCRSILSFCIAIGILGLYLESVGASRMVIPKQPRPLALQSELFRKGRRTPSGYNFKTLYFDQKVDHFGFLQDKTFKNRYLVADQFWNRDGGPIFFYTGNEGDIELFCNNTGLMWDIAPQFKALLVFAEHRFYGKSMPFGPESFKNKTYLNYLTSEQALADFAELITYIKSTIPGAANSPVIAFGGSYGGMLAAWFRIKYTNVVLGSLAASAPIWQFTGITPCNAFYDVASATWARASNTCVSNAYNAYSTMEEIGTSAAGLKFISDTFVLCDPLKSAADIEEFKAFLANLYVNYAMVDYPYPTSFLADLPGWPIKEACKSLLKPLSGKPLLQALSKVTGLYFNYTGNAKCIDWKESGSTPTLGYQGWDYQVGSDDKNKY</sequence>
<dbReference type="GO" id="GO:0008239">
    <property type="term" value="F:dipeptidyl-peptidase activity"/>
    <property type="evidence" value="ECO:0007669"/>
    <property type="project" value="TreeGrafter"/>
</dbReference>
<dbReference type="PANTHER" id="PTHR11010:SF38">
    <property type="entry name" value="LYSOSOMAL PRO-X CARBOXYPEPTIDASE"/>
    <property type="match status" value="1"/>
</dbReference>
<dbReference type="InterPro" id="IPR029058">
    <property type="entry name" value="AB_hydrolase_fold"/>
</dbReference>
<dbReference type="GO" id="GO:0043535">
    <property type="term" value="P:regulation of blood vessel endothelial cell migration"/>
    <property type="evidence" value="ECO:0007669"/>
    <property type="project" value="TreeGrafter"/>
</dbReference>
<evidence type="ECO:0000256" key="5">
    <source>
        <dbReference type="ARBA" id="ARBA00023180"/>
    </source>
</evidence>
<dbReference type="EMBL" id="BLXT01000945">
    <property type="protein sequence ID" value="GFN81535.1"/>
    <property type="molecule type" value="Genomic_DNA"/>
</dbReference>
<evidence type="ECO:0000313" key="6">
    <source>
        <dbReference type="EMBL" id="GFN81535.1"/>
    </source>
</evidence>
<dbReference type="AlphaFoldDB" id="A0AAV3YGQ1"/>
<dbReference type="Proteomes" id="UP000735302">
    <property type="component" value="Unassembled WGS sequence"/>
</dbReference>
<keyword evidence="6" id="KW-0121">Carboxypeptidase</keyword>
<accession>A0AAV3YGQ1</accession>
<dbReference type="GO" id="GO:0070008">
    <property type="term" value="F:serine-type exopeptidase activity"/>
    <property type="evidence" value="ECO:0007669"/>
    <property type="project" value="InterPro"/>
</dbReference>
<dbReference type="GO" id="GO:0003085">
    <property type="term" value="P:negative regulation of systemic arterial blood pressure"/>
    <property type="evidence" value="ECO:0007669"/>
    <property type="project" value="TreeGrafter"/>
</dbReference>
<organism evidence="6 7">
    <name type="scientific">Plakobranchus ocellatus</name>
    <dbReference type="NCBI Taxonomy" id="259542"/>
    <lineage>
        <taxon>Eukaryota</taxon>
        <taxon>Metazoa</taxon>
        <taxon>Spiralia</taxon>
        <taxon>Lophotrochozoa</taxon>
        <taxon>Mollusca</taxon>
        <taxon>Gastropoda</taxon>
        <taxon>Heterobranchia</taxon>
        <taxon>Euthyneura</taxon>
        <taxon>Panpulmonata</taxon>
        <taxon>Sacoglossa</taxon>
        <taxon>Placobranchoidea</taxon>
        <taxon>Plakobranchidae</taxon>
        <taxon>Plakobranchus</taxon>
    </lineage>
</organism>